<dbReference type="Pfam" id="PF14103">
    <property type="entry name" value="DUF4276"/>
    <property type="match status" value="1"/>
</dbReference>
<accession>A0A1G7T1Q4</accession>
<dbReference type="RefSeq" id="WP_093168234.1">
    <property type="nucleotide sequence ID" value="NZ_FNCN01000003.1"/>
</dbReference>
<dbReference type="EMBL" id="FNCN01000003">
    <property type="protein sequence ID" value="SDG28599.1"/>
    <property type="molecule type" value="Genomic_DNA"/>
</dbReference>
<name>A0A1G7T1Q4_9ACTN</name>
<keyword evidence="2" id="KW-1185">Reference proteome</keyword>
<dbReference type="OrthoDB" id="9801478at2"/>
<evidence type="ECO:0000313" key="1">
    <source>
        <dbReference type="EMBL" id="SDG28599.1"/>
    </source>
</evidence>
<proteinExistence type="predicted"/>
<reference evidence="1 2" key="1">
    <citation type="submission" date="2016-10" db="EMBL/GenBank/DDBJ databases">
        <authorList>
            <person name="de Groot N.N."/>
        </authorList>
    </citation>
    <scope>NUCLEOTIDE SEQUENCE [LARGE SCALE GENOMIC DNA]</scope>
    <source>
        <strain evidence="1 2">CPCC 201354</strain>
    </source>
</reference>
<gene>
    <name evidence="1" type="ORF">SAMN05421505_10341</name>
</gene>
<protein>
    <recommendedName>
        <fullName evidence="3">DUF4276 family protein</fullName>
    </recommendedName>
</protein>
<evidence type="ECO:0008006" key="3">
    <source>
        <dbReference type="Google" id="ProtNLM"/>
    </source>
</evidence>
<dbReference type="Proteomes" id="UP000198923">
    <property type="component" value="Unassembled WGS sequence"/>
</dbReference>
<dbReference type="AlphaFoldDB" id="A0A1G7T1Q4"/>
<organism evidence="1 2">
    <name type="scientific">Sinosporangium album</name>
    <dbReference type="NCBI Taxonomy" id="504805"/>
    <lineage>
        <taxon>Bacteria</taxon>
        <taxon>Bacillati</taxon>
        <taxon>Actinomycetota</taxon>
        <taxon>Actinomycetes</taxon>
        <taxon>Streptosporangiales</taxon>
        <taxon>Streptosporangiaceae</taxon>
        <taxon>Sinosporangium</taxon>
    </lineage>
</organism>
<sequence>MRRLHILCEGQTEESIAREVISPYFMNSTIYVTWSVHTTKRPAGGPSYKGGLSTWKKLVTEIRLLLQDPSITLLSTLFDYYGLPSDVPGMRTRPIGSPYDRVAHVERAMAEAVHDRRFLPHLVLHEVEAWVLAGHDALGDLLGDRPLSQVVQRIVMEAHGAELVNEGPETAPSKRLLNLIPRYRKTLDGPLVIADFGVDGVRKTCPHADAWFSALSDALEAPRS</sequence>
<dbReference type="InterPro" id="IPR025455">
    <property type="entry name" value="DUF4276"/>
</dbReference>
<evidence type="ECO:0000313" key="2">
    <source>
        <dbReference type="Proteomes" id="UP000198923"/>
    </source>
</evidence>
<dbReference type="STRING" id="504805.SAMN05421505_10341"/>